<keyword evidence="6 9" id="KW-1133">Transmembrane helix</keyword>
<dbReference type="InterPro" id="IPR038430">
    <property type="entry name" value="NDAH_ubi_oxred_su3_sf"/>
</dbReference>
<dbReference type="InterPro" id="IPR000440">
    <property type="entry name" value="NADH_UbQ/plastoQ_OxRdtase_su3"/>
</dbReference>
<comment type="subcellular location">
    <subcellularLocation>
        <location evidence="1">Membrane</location>
    </subcellularLocation>
    <subcellularLocation>
        <location evidence="9">Mitochondrion membrane</location>
        <topology evidence="9">Multi-pass membrane protein</topology>
    </subcellularLocation>
</comment>
<dbReference type="GO" id="GO:0030964">
    <property type="term" value="C:NADH dehydrogenase complex"/>
    <property type="evidence" value="ECO:0007669"/>
    <property type="project" value="TreeGrafter"/>
</dbReference>
<dbReference type="AlphaFoldDB" id="J7KL53"/>
<evidence type="ECO:0000256" key="8">
    <source>
        <dbReference type="ARBA" id="ARBA00049551"/>
    </source>
</evidence>
<gene>
    <name evidence="10" type="primary">ND3</name>
</gene>
<dbReference type="PANTHER" id="PTHR11058:SF9">
    <property type="entry name" value="NADH-UBIQUINONE OXIDOREDUCTASE CHAIN 3"/>
    <property type="match status" value="1"/>
</dbReference>
<dbReference type="PANTHER" id="PTHR11058">
    <property type="entry name" value="NADH-UBIQUINONE OXIDOREDUCTASE CHAIN 3"/>
    <property type="match status" value="1"/>
</dbReference>
<sequence>MWIMIMYLCISLLVPLIMGLLSFLMASKFMSADTFECGFDSFNVSVFPVSLRFFIFCIIFLILDLELIIMSVTPFVMWSTGFIINIVLFLFLVTVSMIMEWLFGSLSWAE</sequence>
<feature type="transmembrane region" description="Helical" evidence="9">
    <location>
        <begin position="42"/>
        <end position="63"/>
    </location>
</feature>
<keyword evidence="9 10" id="KW-0496">Mitochondrion</keyword>
<feature type="transmembrane region" description="Helical" evidence="9">
    <location>
        <begin position="75"/>
        <end position="99"/>
    </location>
</feature>
<evidence type="ECO:0000256" key="2">
    <source>
        <dbReference type="ARBA" id="ARBA00008472"/>
    </source>
</evidence>
<dbReference type="EMBL" id="JX184048">
    <property type="protein sequence ID" value="AFQ96994.1"/>
    <property type="molecule type" value="Genomic_DNA"/>
</dbReference>
<evidence type="ECO:0000256" key="3">
    <source>
        <dbReference type="ARBA" id="ARBA00021007"/>
    </source>
</evidence>
<evidence type="ECO:0000256" key="9">
    <source>
        <dbReference type="RuleBase" id="RU003640"/>
    </source>
</evidence>
<evidence type="ECO:0000256" key="1">
    <source>
        <dbReference type="ARBA" id="ARBA00004370"/>
    </source>
</evidence>
<keyword evidence="9" id="KW-0249">Electron transport</keyword>
<proteinExistence type="inferred from homology"/>
<evidence type="ECO:0000313" key="10">
    <source>
        <dbReference type="EMBL" id="AFQ96994.1"/>
    </source>
</evidence>
<accession>J7KL53</accession>
<organism evidence="10">
    <name type="scientific">Adineta vaga</name>
    <name type="common">Rotifer</name>
    <name type="synonym">Callidina vaga</name>
    <dbReference type="NCBI Taxonomy" id="104782"/>
    <lineage>
        <taxon>Eukaryota</taxon>
        <taxon>Metazoa</taxon>
        <taxon>Spiralia</taxon>
        <taxon>Gnathifera</taxon>
        <taxon>Rotifera</taxon>
        <taxon>Eurotatoria</taxon>
        <taxon>Bdelloidea</taxon>
        <taxon>Adinetida</taxon>
        <taxon>Adinetidae</taxon>
        <taxon>Adineta</taxon>
    </lineage>
</organism>
<keyword evidence="9" id="KW-0520">NAD</keyword>
<comment type="catalytic activity">
    <reaction evidence="8 9">
        <text>a ubiquinone + NADH + 5 H(+)(in) = a ubiquinol + NAD(+) + 4 H(+)(out)</text>
        <dbReference type="Rhea" id="RHEA:29091"/>
        <dbReference type="Rhea" id="RHEA-COMP:9565"/>
        <dbReference type="Rhea" id="RHEA-COMP:9566"/>
        <dbReference type="ChEBI" id="CHEBI:15378"/>
        <dbReference type="ChEBI" id="CHEBI:16389"/>
        <dbReference type="ChEBI" id="CHEBI:17976"/>
        <dbReference type="ChEBI" id="CHEBI:57540"/>
        <dbReference type="ChEBI" id="CHEBI:57945"/>
        <dbReference type="EC" id="7.1.1.2"/>
    </reaction>
</comment>
<keyword evidence="9" id="KW-0679">Respiratory chain</keyword>
<name>J7KL53_ADIVA</name>
<keyword evidence="9" id="KW-0830">Ubiquinone</keyword>
<keyword evidence="9" id="KW-1278">Translocase</keyword>
<dbReference type="Pfam" id="PF00507">
    <property type="entry name" value="Oxidored_q4"/>
    <property type="match status" value="1"/>
</dbReference>
<comment type="function">
    <text evidence="9">Core subunit of the mitochondrial membrane respiratory chain NADH dehydrogenase (Complex I) which catalyzes electron transfer from NADH through the respiratory chain, using ubiquinone as an electron acceptor. Essential for the catalytic activity of complex I.</text>
</comment>
<keyword evidence="7 9" id="KW-0472">Membrane</keyword>
<dbReference type="Gene3D" id="1.20.58.1610">
    <property type="entry name" value="NADH:ubiquinone/plastoquinone oxidoreductase, chain 3"/>
    <property type="match status" value="1"/>
</dbReference>
<reference evidence="10" key="1">
    <citation type="journal article" date="2012" name="PLoS ONE">
        <title>A Mitogenomic Re-Evaluation of the Bdelloid Phylogeny and Relationships among the Syndermata.</title>
        <authorList>
            <person name="Lasek-Nesselquist E."/>
        </authorList>
    </citation>
    <scope>NUCLEOTIDE SEQUENCE</scope>
</reference>
<keyword evidence="5 9" id="KW-0812">Transmembrane</keyword>
<comment type="similarity">
    <text evidence="2 9">Belongs to the complex I subunit 3 family.</text>
</comment>
<evidence type="ECO:0000256" key="5">
    <source>
        <dbReference type="ARBA" id="ARBA00022692"/>
    </source>
</evidence>
<dbReference type="GO" id="GO:0031966">
    <property type="term" value="C:mitochondrial membrane"/>
    <property type="evidence" value="ECO:0007669"/>
    <property type="project" value="UniProtKB-SubCell"/>
</dbReference>
<evidence type="ECO:0000256" key="6">
    <source>
        <dbReference type="ARBA" id="ARBA00022989"/>
    </source>
</evidence>
<protein>
    <recommendedName>
        <fullName evidence="3 9">NADH-ubiquinone oxidoreductase chain 3</fullName>
        <ecNumber evidence="9">7.1.1.2</ecNumber>
    </recommendedName>
</protein>
<dbReference type="GO" id="GO:0008137">
    <property type="term" value="F:NADH dehydrogenase (ubiquinone) activity"/>
    <property type="evidence" value="ECO:0007669"/>
    <property type="project" value="UniProtKB-UniRule"/>
</dbReference>
<evidence type="ECO:0000256" key="7">
    <source>
        <dbReference type="ARBA" id="ARBA00023136"/>
    </source>
</evidence>
<evidence type="ECO:0000256" key="4">
    <source>
        <dbReference type="ARBA" id="ARBA00022448"/>
    </source>
</evidence>
<geneLocation type="mitochondrion" evidence="10"/>
<dbReference type="EC" id="7.1.1.2" evidence="9"/>
<keyword evidence="4 9" id="KW-0813">Transport</keyword>